<feature type="transmembrane region" description="Helical" evidence="6">
    <location>
        <begin position="123"/>
        <end position="139"/>
    </location>
</feature>
<evidence type="ECO:0000256" key="1">
    <source>
        <dbReference type="ARBA" id="ARBA00004141"/>
    </source>
</evidence>
<dbReference type="PANTHER" id="PTHR30474:SF1">
    <property type="entry name" value="PEPTIDOGLYCAN GLYCOSYLTRANSFERASE MRDB"/>
    <property type="match status" value="1"/>
</dbReference>
<evidence type="ECO:0008006" key="10">
    <source>
        <dbReference type="Google" id="ProtNLM"/>
    </source>
</evidence>
<feature type="transmembrane region" description="Helical" evidence="6">
    <location>
        <begin position="168"/>
        <end position="187"/>
    </location>
</feature>
<feature type="transmembrane region" description="Helical" evidence="6">
    <location>
        <begin position="33"/>
        <end position="53"/>
    </location>
</feature>
<dbReference type="PROSITE" id="PS51257">
    <property type="entry name" value="PROKAR_LIPOPROTEIN"/>
    <property type="match status" value="1"/>
</dbReference>
<proteinExistence type="predicted"/>
<evidence type="ECO:0000256" key="3">
    <source>
        <dbReference type="ARBA" id="ARBA00022960"/>
    </source>
</evidence>
<reference evidence="8 9" key="1">
    <citation type="submission" date="2018-02" db="EMBL/GenBank/DDBJ databases">
        <title>Genomic Reconstructions from Amazon Rainforest and Pasture Soil Reveal Novel Insights into the Physiology of Candidate Phyla in Tropical Sites.</title>
        <authorList>
            <person name="Kroeger M.E."/>
            <person name="Delmont T."/>
            <person name="Eren A.M."/>
            <person name="Guo J."/>
            <person name="Meyer K.M."/>
            <person name="Khan K."/>
            <person name="Rodrigues J.L.M."/>
            <person name="Bohannan B.J.M."/>
            <person name="Tringe S."/>
            <person name="Borges C.D."/>
            <person name="Tiedje J."/>
            <person name="Tsai S.M."/>
            <person name="Nusslein K."/>
        </authorList>
    </citation>
    <scope>NUCLEOTIDE SEQUENCE [LARGE SCALE GENOMIC DNA]</scope>
    <source>
        <strain evidence="8">Amazon FNV 2010 28 9</strain>
    </source>
</reference>
<dbReference type="GO" id="GO:0032153">
    <property type="term" value="C:cell division site"/>
    <property type="evidence" value="ECO:0007669"/>
    <property type="project" value="TreeGrafter"/>
</dbReference>
<feature type="transmembrane region" description="Helical" evidence="6">
    <location>
        <begin position="99"/>
        <end position="116"/>
    </location>
</feature>
<evidence type="ECO:0000256" key="2">
    <source>
        <dbReference type="ARBA" id="ARBA00022692"/>
    </source>
</evidence>
<dbReference type="InterPro" id="IPR001182">
    <property type="entry name" value="FtsW/RodA"/>
</dbReference>
<organism evidence="8 9">
    <name type="scientific">Candidatus Cerribacteria bacterium 'Amazon FNV 2010 28 9'</name>
    <dbReference type="NCBI Taxonomy" id="2081795"/>
    <lineage>
        <taxon>Bacteria</taxon>
        <taxon>Candidatus Cerribacteria</taxon>
    </lineage>
</organism>
<evidence type="ECO:0000256" key="4">
    <source>
        <dbReference type="ARBA" id="ARBA00022989"/>
    </source>
</evidence>
<evidence type="ECO:0000256" key="6">
    <source>
        <dbReference type="SAM" id="Phobius"/>
    </source>
</evidence>
<feature type="transmembrane region" description="Helical" evidence="6">
    <location>
        <begin position="60"/>
        <end position="79"/>
    </location>
</feature>
<keyword evidence="4 6" id="KW-1133">Transmembrane helix</keyword>
<keyword evidence="3" id="KW-0133">Cell shape</keyword>
<feature type="transmembrane region" description="Helical" evidence="6">
    <location>
        <begin position="251"/>
        <end position="271"/>
    </location>
</feature>
<feature type="transmembrane region" description="Helical" evidence="6">
    <location>
        <begin position="145"/>
        <end position="161"/>
    </location>
</feature>
<dbReference type="PANTHER" id="PTHR30474">
    <property type="entry name" value="CELL CYCLE PROTEIN"/>
    <property type="match status" value="1"/>
</dbReference>
<dbReference type="AlphaFoldDB" id="A0A317JPI3"/>
<evidence type="ECO:0000313" key="8">
    <source>
        <dbReference type="EMBL" id="PWU22457.1"/>
    </source>
</evidence>
<name>A0A317JPI3_9BACT</name>
<dbReference type="Proteomes" id="UP000246104">
    <property type="component" value="Unassembled WGS sequence"/>
</dbReference>
<dbReference type="GO" id="GO:0015648">
    <property type="term" value="F:lipid-linked peptidoglycan transporter activity"/>
    <property type="evidence" value="ECO:0007669"/>
    <property type="project" value="TreeGrafter"/>
</dbReference>
<dbReference type="Pfam" id="PF01098">
    <property type="entry name" value="FTSW_RODA_SPOVE"/>
    <property type="match status" value="1"/>
</dbReference>
<dbReference type="GO" id="GO:0051301">
    <property type="term" value="P:cell division"/>
    <property type="evidence" value="ECO:0007669"/>
    <property type="project" value="InterPro"/>
</dbReference>
<feature type="transmembrane region" description="Helical" evidence="6">
    <location>
        <begin position="283"/>
        <end position="302"/>
    </location>
</feature>
<dbReference type="EMBL" id="PSRQ01000063">
    <property type="protein sequence ID" value="PWU22457.1"/>
    <property type="molecule type" value="Genomic_DNA"/>
</dbReference>
<keyword evidence="7" id="KW-0732">Signal</keyword>
<protein>
    <recommendedName>
        <fullName evidence="10">Rod shape-determining protein RodA</fullName>
    </recommendedName>
</protein>
<accession>A0A317JPI3</accession>
<feature type="signal peptide" evidence="7">
    <location>
        <begin position="1"/>
        <end position="25"/>
    </location>
</feature>
<comment type="caution">
    <text evidence="8">The sequence shown here is derived from an EMBL/GenBank/DDBJ whole genome shotgun (WGS) entry which is preliminary data.</text>
</comment>
<sequence>MRRLRFLTLCIAALGCLSVTLLASTAPTEAFGQAIFVIAGFALLWGVQIPTSLFYWKSVWWLYGVTFCGLLVTLFLGKLSHGAVRWLPIGPVHIQVSEIAKPVFALVLAAFIEHYTLATQKNILLYFLLIGGFFVPIFLQPDLGSALVILVTALVLLFISVKRLPMLIPWLVIGVVAIVGTWSFLLYPYQRDRLLSFAGTGNASYNARQALITVGSGKLFGRGLGHGVQSQLRFLPEYHTDFFFASLSEELGLTGVATVFILYGTFFYLIASSVSRASTGTQLFIIGFLAAFFFQAAVHIGMNMRLFPITGIPLPFLSSGGSSFLSLCIGSGVALRLLRE</sequence>
<dbReference type="GO" id="GO:0008360">
    <property type="term" value="P:regulation of cell shape"/>
    <property type="evidence" value="ECO:0007669"/>
    <property type="project" value="UniProtKB-KW"/>
</dbReference>
<evidence type="ECO:0000313" key="9">
    <source>
        <dbReference type="Proteomes" id="UP000246104"/>
    </source>
</evidence>
<keyword evidence="5 6" id="KW-0472">Membrane</keyword>
<keyword evidence="2 6" id="KW-0812">Transmembrane</keyword>
<evidence type="ECO:0000256" key="5">
    <source>
        <dbReference type="ARBA" id="ARBA00023136"/>
    </source>
</evidence>
<feature type="chain" id="PRO_5016332972" description="Rod shape-determining protein RodA" evidence="7">
    <location>
        <begin position="26"/>
        <end position="340"/>
    </location>
</feature>
<dbReference type="GO" id="GO:0005886">
    <property type="term" value="C:plasma membrane"/>
    <property type="evidence" value="ECO:0007669"/>
    <property type="project" value="TreeGrafter"/>
</dbReference>
<gene>
    <name evidence="8" type="ORF">C5B42_05985</name>
</gene>
<comment type="subcellular location">
    <subcellularLocation>
        <location evidence="1">Membrane</location>
        <topology evidence="1">Multi-pass membrane protein</topology>
    </subcellularLocation>
</comment>
<evidence type="ECO:0000256" key="7">
    <source>
        <dbReference type="SAM" id="SignalP"/>
    </source>
</evidence>
<feature type="transmembrane region" description="Helical" evidence="6">
    <location>
        <begin position="314"/>
        <end position="338"/>
    </location>
</feature>